<evidence type="ECO:0000313" key="2">
    <source>
        <dbReference type="Proteomes" id="UP000325565"/>
    </source>
</evidence>
<evidence type="ECO:0000313" key="1">
    <source>
        <dbReference type="EMBL" id="VVP67968.1"/>
    </source>
</evidence>
<sequence>MATLESGQLVTVLDDYIDRQVVLWMLWPASRYASPKLRVFIDYMSAH</sequence>
<dbReference type="AlphaFoldDB" id="A0A5E7R2W3"/>
<proteinExistence type="predicted"/>
<dbReference type="RefSeq" id="WP_408003763.1">
    <property type="nucleotide sequence ID" value="NZ_CABVJB010000001.1"/>
</dbReference>
<accession>A0A5E7R2W3</accession>
<dbReference type="Gene3D" id="3.40.190.290">
    <property type="match status" value="1"/>
</dbReference>
<dbReference type="SUPFAM" id="SSF53850">
    <property type="entry name" value="Periplasmic binding protein-like II"/>
    <property type="match status" value="1"/>
</dbReference>
<gene>
    <name evidence="1" type="ORF">PS922_00190</name>
</gene>
<name>A0A5E7R2W3_PSEFL</name>
<dbReference type="EMBL" id="CABVJB010000001">
    <property type="protein sequence ID" value="VVP67968.1"/>
    <property type="molecule type" value="Genomic_DNA"/>
</dbReference>
<reference evidence="1 2" key="1">
    <citation type="submission" date="2019-09" db="EMBL/GenBank/DDBJ databases">
        <authorList>
            <person name="Chandra G."/>
            <person name="Truman W A."/>
        </authorList>
    </citation>
    <scope>NUCLEOTIDE SEQUENCE [LARGE SCALE GENOMIC DNA]</scope>
    <source>
        <strain evidence="1">PS922</strain>
    </source>
</reference>
<protein>
    <recommendedName>
        <fullName evidence="3">LysR substrate-binding domain-containing protein</fullName>
    </recommendedName>
</protein>
<organism evidence="1 2">
    <name type="scientific">Pseudomonas fluorescens</name>
    <dbReference type="NCBI Taxonomy" id="294"/>
    <lineage>
        <taxon>Bacteria</taxon>
        <taxon>Pseudomonadati</taxon>
        <taxon>Pseudomonadota</taxon>
        <taxon>Gammaproteobacteria</taxon>
        <taxon>Pseudomonadales</taxon>
        <taxon>Pseudomonadaceae</taxon>
        <taxon>Pseudomonas</taxon>
    </lineage>
</organism>
<evidence type="ECO:0008006" key="3">
    <source>
        <dbReference type="Google" id="ProtNLM"/>
    </source>
</evidence>
<dbReference type="Proteomes" id="UP000325565">
    <property type="component" value="Unassembled WGS sequence"/>
</dbReference>